<dbReference type="GO" id="GO:0015385">
    <property type="term" value="F:sodium:proton antiporter activity"/>
    <property type="evidence" value="ECO:0007669"/>
    <property type="project" value="InterPro"/>
</dbReference>
<dbReference type="Proteomes" id="UP000076722">
    <property type="component" value="Unassembled WGS sequence"/>
</dbReference>
<keyword evidence="9 12" id="KW-0472">Membrane</keyword>
<feature type="transmembrane region" description="Helical" evidence="12">
    <location>
        <begin position="210"/>
        <end position="230"/>
    </location>
</feature>
<sequence>MAFEPFDVTAPHVVYACLGGFVVLFGMFSLFIREKLYIGESIWAFVFGVAMGPYGANVFNPRGWGGSDNFTVNNQITLEVTRVVLAIGVFAIGVELPKAYMKHHWRSLFFLLGPIMTWGWFVSAGLIYALIPGLNFLSSLAVAACLTPTDPILAAAVVGGKYADKHVPAHLRHLLAAESGCNDGAAFPFLYIALYLILDSTDKSAVRDWFLITWLYEIVLGVTIGTVLGIGFRHLMKFCERKDLIDRQSIVAQYVSLAIFTIGATTLLGSDDLLAAFASGTAFAWDGFFNKQTEQAVFSSVIDLLFNVAAFVFIGAWTPFNQFSSAELTLAPWRLIVIALLVLLLRRLPIMIALYKWIPDVKTFREAIFSGHFGPIGVGAVFISTLATTKLPVPNSPPQTQTELLAASIQPIVAFMVLCSIVTHGLSIPFFSLGRRVHSVSLTWSRHQSMDHAPEWTTHTRRVIRPEDIVINRDSEMERGEAGKIILDKESPSPTEKSPRAEHAREISDDETLAQEAKHHPTATPTDESPAESPDQARPDNPPDQDPDMPTTQEWREGQHLVIERNMPGEESEVEVIHNAFKNDDSPKVSSVIRGAEKGVEQEAGRYIDRLKNVPKQVEQEMEKALGHEAFAESSGKQSTTDDEGNASEDDGHRKSRSKKKRETSQRRHRRSGSRRDFISAIVHSGRGGHSSSHHDEDEQEEPSAPAEPPSIYHRHTPRSPRNRVLSIREENNRSGREASPARSIRWGDLEAEREEHNVPSPRSPISPVITRPGTPTQDEARAQPKVQFDLPSPPGRSR</sequence>
<feature type="compositionally biased region" description="Basic and acidic residues" evidence="11">
    <location>
        <begin position="727"/>
        <end position="737"/>
    </location>
</feature>
<evidence type="ECO:0000259" key="13">
    <source>
        <dbReference type="Pfam" id="PF00999"/>
    </source>
</evidence>
<feature type="region of interest" description="Disordered" evidence="11">
    <location>
        <begin position="618"/>
        <end position="799"/>
    </location>
</feature>
<feature type="compositionally biased region" description="Basic and acidic residues" evidence="11">
    <location>
        <begin position="474"/>
        <end position="507"/>
    </location>
</feature>
<evidence type="ECO:0000256" key="6">
    <source>
        <dbReference type="ARBA" id="ARBA00022989"/>
    </source>
</evidence>
<feature type="compositionally biased region" description="Basic and acidic residues" evidence="11">
    <location>
        <begin position="746"/>
        <end position="758"/>
    </location>
</feature>
<evidence type="ECO:0000256" key="2">
    <source>
        <dbReference type="ARBA" id="ARBA00005248"/>
    </source>
</evidence>
<feature type="compositionally biased region" description="Basic residues" evidence="11">
    <location>
        <begin position="654"/>
        <end position="673"/>
    </location>
</feature>
<name>A0A164UGC8_9AGAM</name>
<dbReference type="OrthoDB" id="2190219at2759"/>
<feature type="transmembrane region" description="Helical" evidence="12">
    <location>
        <begin position="301"/>
        <end position="320"/>
    </location>
</feature>
<proteinExistence type="inferred from homology"/>
<dbReference type="AlphaFoldDB" id="A0A164UGC8"/>
<dbReference type="FunFam" id="1.20.1530.20:FF:000015">
    <property type="entry name" value="Na(+)/H(+) antiporter 2"/>
    <property type="match status" value="1"/>
</dbReference>
<comment type="similarity">
    <text evidence="2">Belongs to the fungal Na(+)/H(+) exchanger family.</text>
</comment>
<reference evidence="14 15" key="1">
    <citation type="journal article" date="2016" name="Mol. Biol. Evol.">
        <title>Comparative Genomics of Early-Diverging Mushroom-Forming Fungi Provides Insights into the Origins of Lignocellulose Decay Capabilities.</title>
        <authorList>
            <person name="Nagy L.G."/>
            <person name="Riley R."/>
            <person name="Tritt A."/>
            <person name="Adam C."/>
            <person name="Daum C."/>
            <person name="Floudas D."/>
            <person name="Sun H."/>
            <person name="Yadav J.S."/>
            <person name="Pangilinan J."/>
            <person name="Larsson K.H."/>
            <person name="Matsuura K."/>
            <person name="Barry K."/>
            <person name="Labutti K."/>
            <person name="Kuo R."/>
            <person name="Ohm R.A."/>
            <person name="Bhattacharya S.S."/>
            <person name="Shirouzu T."/>
            <person name="Yoshinaga Y."/>
            <person name="Martin F.M."/>
            <person name="Grigoriev I.V."/>
            <person name="Hibbett D.S."/>
        </authorList>
    </citation>
    <scope>NUCLEOTIDE SEQUENCE [LARGE SCALE GENOMIC DNA]</scope>
    <source>
        <strain evidence="14 15">HHB9708</strain>
    </source>
</reference>
<keyword evidence="8" id="KW-0406">Ion transport</keyword>
<evidence type="ECO:0000256" key="9">
    <source>
        <dbReference type="ARBA" id="ARBA00023136"/>
    </source>
</evidence>
<keyword evidence="7" id="KW-0915">Sodium</keyword>
<dbReference type="GO" id="GO:0036376">
    <property type="term" value="P:sodium ion export across plasma membrane"/>
    <property type="evidence" value="ECO:0007669"/>
    <property type="project" value="InterPro"/>
</dbReference>
<dbReference type="GO" id="GO:0005886">
    <property type="term" value="C:plasma membrane"/>
    <property type="evidence" value="ECO:0007669"/>
    <property type="project" value="InterPro"/>
</dbReference>
<dbReference type="GO" id="GO:0030007">
    <property type="term" value="P:intracellular potassium ion homeostasis"/>
    <property type="evidence" value="ECO:0007669"/>
    <property type="project" value="TreeGrafter"/>
</dbReference>
<feature type="compositionally biased region" description="Low complexity" evidence="11">
    <location>
        <begin position="759"/>
        <end position="773"/>
    </location>
</feature>
<feature type="transmembrane region" description="Helical" evidence="12">
    <location>
        <begin position="407"/>
        <end position="431"/>
    </location>
</feature>
<dbReference type="InterPro" id="IPR004712">
    <property type="entry name" value="Na+/H+_antiporter_fungi"/>
</dbReference>
<feature type="transmembrane region" description="Helical" evidence="12">
    <location>
        <begin position="108"/>
        <end position="131"/>
    </location>
</feature>
<evidence type="ECO:0000256" key="1">
    <source>
        <dbReference type="ARBA" id="ARBA00004141"/>
    </source>
</evidence>
<dbReference type="Pfam" id="PF00999">
    <property type="entry name" value="Na_H_Exchanger"/>
    <property type="match status" value="1"/>
</dbReference>
<evidence type="ECO:0000256" key="10">
    <source>
        <dbReference type="ARBA" id="ARBA00023201"/>
    </source>
</evidence>
<feature type="transmembrane region" description="Helical" evidence="12">
    <location>
        <begin position="367"/>
        <end position="387"/>
    </location>
</feature>
<dbReference type="InterPro" id="IPR006153">
    <property type="entry name" value="Cation/H_exchanger_TM"/>
</dbReference>
<feature type="compositionally biased region" description="Basic and acidic residues" evidence="11">
    <location>
        <begin position="618"/>
        <end position="631"/>
    </location>
</feature>
<feature type="transmembrane region" description="Helical" evidence="12">
    <location>
        <begin position="180"/>
        <end position="198"/>
    </location>
</feature>
<dbReference type="GO" id="GO:0120029">
    <property type="term" value="P:proton export across plasma membrane"/>
    <property type="evidence" value="ECO:0007669"/>
    <property type="project" value="InterPro"/>
</dbReference>
<comment type="subcellular location">
    <subcellularLocation>
        <location evidence="1">Membrane</location>
        <topology evidence="1">Multi-pass membrane protein</topology>
    </subcellularLocation>
</comment>
<evidence type="ECO:0000313" key="14">
    <source>
        <dbReference type="EMBL" id="KZS93204.1"/>
    </source>
</evidence>
<evidence type="ECO:0000313" key="15">
    <source>
        <dbReference type="Proteomes" id="UP000076722"/>
    </source>
</evidence>
<gene>
    <name evidence="14" type="ORF">SISNIDRAFT_486120</name>
</gene>
<dbReference type="PANTHER" id="PTHR31382">
    <property type="entry name" value="NA(+)/H(+) ANTIPORTER"/>
    <property type="match status" value="1"/>
</dbReference>
<dbReference type="EMBL" id="KV419408">
    <property type="protein sequence ID" value="KZS93204.1"/>
    <property type="molecule type" value="Genomic_DNA"/>
</dbReference>
<evidence type="ECO:0000256" key="8">
    <source>
        <dbReference type="ARBA" id="ARBA00023065"/>
    </source>
</evidence>
<keyword evidence="6 12" id="KW-1133">Transmembrane helix</keyword>
<dbReference type="PANTHER" id="PTHR31382:SF4">
    <property type="entry name" value="NA(+)_H(+) ANTIPORTER"/>
    <property type="match status" value="1"/>
</dbReference>
<feature type="region of interest" description="Disordered" evidence="11">
    <location>
        <begin position="474"/>
        <end position="566"/>
    </location>
</feature>
<keyword evidence="5 12" id="KW-0812">Transmembrane</keyword>
<feature type="transmembrane region" description="Helical" evidence="12">
    <location>
        <begin position="12"/>
        <end position="32"/>
    </location>
</feature>
<dbReference type="STRING" id="1314777.A0A164UGC8"/>
<feature type="region of interest" description="Disordered" evidence="11">
    <location>
        <begin position="580"/>
        <end position="601"/>
    </location>
</feature>
<accession>A0A164UGC8</accession>
<keyword evidence="3" id="KW-0813">Transport</keyword>
<feature type="compositionally biased region" description="Basic and acidic residues" evidence="11">
    <location>
        <begin position="554"/>
        <end position="563"/>
    </location>
</feature>
<dbReference type="GO" id="GO:0042391">
    <property type="term" value="P:regulation of membrane potential"/>
    <property type="evidence" value="ECO:0007669"/>
    <property type="project" value="InterPro"/>
</dbReference>
<evidence type="ECO:0000256" key="4">
    <source>
        <dbReference type="ARBA" id="ARBA00022449"/>
    </source>
</evidence>
<evidence type="ECO:0000256" key="3">
    <source>
        <dbReference type="ARBA" id="ARBA00022448"/>
    </source>
</evidence>
<feature type="transmembrane region" description="Helical" evidence="12">
    <location>
        <begin position="137"/>
        <end position="159"/>
    </location>
</feature>
<feature type="transmembrane region" description="Helical" evidence="12">
    <location>
        <begin position="332"/>
        <end position="355"/>
    </location>
</feature>
<organism evidence="14 15">
    <name type="scientific">Sistotremastrum niveocremeum HHB9708</name>
    <dbReference type="NCBI Taxonomy" id="1314777"/>
    <lineage>
        <taxon>Eukaryota</taxon>
        <taxon>Fungi</taxon>
        <taxon>Dikarya</taxon>
        <taxon>Basidiomycota</taxon>
        <taxon>Agaricomycotina</taxon>
        <taxon>Agaricomycetes</taxon>
        <taxon>Sistotremastrales</taxon>
        <taxon>Sistotremastraceae</taxon>
        <taxon>Sertulicium</taxon>
        <taxon>Sertulicium niveocremeum</taxon>
    </lineage>
</organism>
<evidence type="ECO:0000256" key="11">
    <source>
        <dbReference type="SAM" id="MobiDB-lite"/>
    </source>
</evidence>
<protein>
    <recommendedName>
        <fullName evidence="13">Cation/H+ exchanger transmembrane domain-containing protein</fullName>
    </recommendedName>
</protein>
<keyword evidence="4" id="KW-0050">Antiport</keyword>
<evidence type="ECO:0000256" key="12">
    <source>
        <dbReference type="SAM" id="Phobius"/>
    </source>
</evidence>
<keyword evidence="15" id="KW-1185">Reference proteome</keyword>
<feature type="transmembrane region" description="Helical" evidence="12">
    <location>
        <begin position="37"/>
        <end position="56"/>
    </location>
</feature>
<feature type="compositionally biased region" description="Basic residues" evidence="11">
    <location>
        <begin position="713"/>
        <end position="722"/>
    </location>
</feature>
<feature type="domain" description="Cation/H+ exchanger transmembrane" evidence="13">
    <location>
        <begin position="28"/>
        <end position="431"/>
    </location>
</feature>
<keyword evidence="10" id="KW-0739">Sodium transport</keyword>
<feature type="transmembrane region" description="Helical" evidence="12">
    <location>
        <begin position="76"/>
        <end position="96"/>
    </location>
</feature>
<evidence type="ECO:0000256" key="7">
    <source>
        <dbReference type="ARBA" id="ARBA00023053"/>
    </source>
</evidence>
<evidence type="ECO:0000256" key="5">
    <source>
        <dbReference type="ARBA" id="ARBA00022692"/>
    </source>
</evidence>